<dbReference type="InterPro" id="IPR024057">
    <property type="entry name" value="Nucleoplasmin_core_dom"/>
</dbReference>
<feature type="region of interest" description="Disordered" evidence="4">
    <location>
        <begin position="131"/>
        <end position="173"/>
    </location>
</feature>
<reference evidence="6" key="2">
    <citation type="submission" date="2025-08" db="UniProtKB">
        <authorList>
            <consortium name="Ensembl"/>
        </authorList>
    </citation>
    <scope>IDENTIFICATION</scope>
</reference>
<dbReference type="InterPro" id="IPR036824">
    <property type="entry name" value="Nucleoplasmin_core_dom_sf"/>
</dbReference>
<name>G1MM71_AILME</name>
<dbReference type="STRING" id="9646.ENSAMEP00000020460"/>
<evidence type="ECO:0000256" key="2">
    <source>
        <dbReference type="ARBA" id="ARBA00010744"/>
    </source>
</evidence>
<evidence type="ECO:0000313" key="6">
    <source>
        <dbReference type="Ensembl" id="ENSAMEP00000020460.2"/>
    </source>
</evidence>
<sequence length="173" mass="18903">YLIGTCAQSKQRTLGMLGDILQVPALVTVDSFSFGCELSSHTHSFAFKGEEKDDAELLLALTRLCLAEGTKEECHDVLEIMARNHDHQQTAVPVANLKLSCQLMLSLDDFQFQPPVTFCLKSGSGPVQIRGERQIVTVSSDVSEEEESEEEGSEEEEAEPGPILPAKKQGGRP</sequence>
<dbReference type="GO" id="GO:0005737">
    <property type="term" value="C:cytoplasm"/>
    <property type="evidence" value="ECO:0007669"/>
    <property type="project" value="TreeGrafter"/>
</dbReference>
<dbReference type="InParanoid" id="G1MM71"/>
<evidence type="ECO:0000256" key="4">
    <source>
        <dbReference type="SAM" id="MobiDB-lite"/>
    </source>
</evidence>
<accession>G1MM71</accession>
<dbReference type="GeneTree" id="ENSGT00940000158796"/>
<feature type="compositionally biased region" description="Acidic residues" evidence="4">
    <location>
        <begin position="142"/>
        <end position="159"/>
    </location>
</feature>
<dbReference type="GO" id="GO:0005730">
    <property type="term" value="C:nucleolus"/>
    <property type="evidence" value="ECO:0007669"/>
    <property type="project" value="TreeGrafter"/>
</dbReference>
<reference evidence="6" key="3">
    <citation type="submission" date="2025-09" db="UniProtKB">
        <authorList>
            <consortium name="Ensembl"/>
        </authorList>
    </citation>
    <scope>IDENTIFICATION</scope>
</reference>
<dbReference type="SUPFAM" id="SSF69203">
    <property type="entry name" value="Nucleoplasmin-like core domain"/>
    <property type="match status" value="1"/>
</dbReference>
<dbReference type="HOGENOM" id="CLU_058838_1_0_1"/>
<reference evidence="6 7" key="1">
    <citation type="journal article" date="2010" name="Nature">
        <title>The sequence and de novo assembly of the giant panda genome.</title>
        <authorList>
            <person name="Li R."/>
            <person name="Fan W."/>
            <person name="Tian G."/>
            <person name="Zhu H."/>
            <person name="He L."/>
            <person name="Cai J."/>
            <person name="Huang Q."/>
            <person name="Cai Q."/>
            <person name="Li B."/>
            <person name="Bai Y."/>
            <person name="Zhang Z."/>
            <person name="Zhang Y."/>
            <person name="Wang W."/>
            <person name="Li J."/>
            <person name="Wei F."/>
            <person name="Li H."/>
            <person name="Jian M."/>
            <person name="Li J."/>
            <person name="Zhang Z."/>
            <person name="Nielsen R."/>
            <person name="Li D."/>
            <person name="Gu W."/>
            <person name="Yang Z."/>
            <person name="Xuan Z."/>
            <person name="Ryder O.A."/>
            <person name="Leung F.C."/>
            <person name="Zhou Y."/>
            <person name="Cao J."/>
            <person name="Sun X."/>
            <person name="Fu Y."/>
            <person name="Fang X."/>
            <person name="Guo X."/>
            <person name="Wang B."/>
            <person name="Hou R."/>
            <person name="Shen F."/>
            <person name="Mu B."/>
            <person name="Ni P."/>
            <person name="Lin R."/>
            <person name="Qian W."/>
            <person name="Wang G."/>
            <person name="Yu C."/>
            <person name="Nie W."/>
            <person name="Wang J."/>
            <person name="Wu Z."/>
            <person name="Liang H."/>
            <person name="Min J."/>
            <person name="Wu Q."/>
            <person name="Cheng S."/>
            <person name="Ruan J."/>
            <person name="Wang M."/>
            <person name="Shi Z."/>
            <person name="Wen M."/>
            <person name="Liu B."/>
            <person name="Ren X."/>
            <person name="Zheng H."/>
            <person name="Dong D."/>
            <person name="Cook K."/>
            <person name="Shan G."/>
            <person name="Zhang H."/>
            <person name="Kosiol C."/>
            <person name="Xie X."/>
            <person name="Lu Z."/>
            <person name="Zheng H."/>
            <person name="Li Y."/>
            <person name="Steiner C.C."/>
            <person name="Lam T.T."/>
            <person name="Lin S."/>
            <person name="Zhang Q."/>
            <person name="Li G."/>
            <person name="Tian J."/>
            <person name="Gong T."/>
            <person name="Liu H."/>
            <person name="Zhang D."/>
            <person name="Fang L."/>
            <person name="Ye C."/>
            <person name="Zhang J."/>
            <person name="Hu W."/>
            <person name="Xu A."/>
            <person name="Ren Y."/>
            <person name="Zhang G."/>
            <person name="Bruford M.W."/>
            <person name="Li Q."/>
            <person name="Ma L."/>
            <person name="Guo Y."/>
            <person name="An N."/>
            <person name="Hu Y."/>
            <person name="Zheng Y."/>
            <person name="Shi Y."/>
            <person name="Li Z."/>
            <person name="Liu Q."/>
            <person name="Chen Y."/>
            <person name="Zhao J."/>
            <person name="Qu N."/>
            <person name="Zhao S."/>
            <person name="Tian F."/>
            <person name="Wang X."/>
            <person name="Wang H."/>
            <person name="Xu L."/>
            <person name="Liu X."/>
            <person name="Vinar T."/>
            <person name="Wang Y."/>
            <person name="Lam T.W."/>
            <person name="Yiu S.M."/>
            <person name="Liu S."/>
            <person name="Zhang H."/>
            <person name="Li D."/>
            <person name="Huang Y."/>
            <person name="Wang X."/>
            <person name="Yang G."/>
            <person name="Jiang Z."/>
            <person name="Wang J."/>
            <person name="Qin N."/>
            <person name="Li L."/>
            <person name="Li J."/>
            <person name="Bolund L."/>
            <person name="Kristiansen K."/>
            <person name="Wong G.K."/>
            <person name="Olson M."/>
            <person name="Zhang X."/>
            <person name="Li S."/>
            <person name="Yang H."/>
            <person name="Wang J."/>
            <person name="Wang J."/>
        </authorList>
    </citation>
    <scope>NUCLEOTIDE SEQUENCE [LARGE SCALE GENOMIC DNA]</scope>
</reference>
<evidence type="ECO:0000259" key="5">
    <source>
        <dbReference type="Pfam" id="PF03066"/>
    </source>
</evidence>
<keyword evidence="7" id="KW-1185">Reference proteome</keyword>
<dbReference type="Proteomes" id="UP000008912">
    <property type="component" value="Unassembled WGS sequence"/>
</dbReference>
<dbReference type="GO" id="GO:0003723">
    <property type="term" value="F:RNA binding"/>
    <property type="evidence" value="ECO:0007669"/>
    <property type="project" value="TreeGrafter"/>
</dbReference>
<feature type="domain" description="Nucleoplasmin core" evidence="5">
    <location>
        <begin position="34"/>
        <end position="133"/>
    </location>
</feature>
<dbReference type="GO" id="GO:0006338">
    <property type="term" value="P:chromatin remodeling"/>
    <property type="evidence" value="ECO:0007669"/>
    <property type="project" value="TreeGrafter"/>
</dbReference>
<protein>
    <recommendedName>
        <fullName evidence="5">Nucleoplasmin core domain-containing protein</fullName>
    </recommendedName>
</protein>
<dbReference type="InterPro" id="IPR004301">
    <property type="entry name" value="Nucleoplasmin"/>
</dbReference>
<dbReference type="Pfam" id="PF03066">
    <property type="entry name" value="Nucleoplasmin"/>
    <property type="match status" value="1"/>
</dbReference>
<comment type="similarity">
    <text evidence="2">Belongs to the nucleoplasmin family.</text>
</comment>
<dbReference type="PANTHER" id="PTHR22747">
    <property type="entry name" value="NUCLEOPLASMIN"/>
    <property type="match status" value="1"/>
</dbReference>
<dbReference type="Gene3D" id="2.60.120.340">
    <property type="entry name" value="Nucleoplasmin core domain"/>
    <property type="match status" value="1"/>
</dbReference>
<dbReference type="PANTHER" id="PTHR22747:SF13">
    <property type="entry name" value="NUCLEOPLASMIN-3"/>
    <property type="match status" value="1"/>
</dbReference>
<evidence type="ECO:0000256" key="3">
    <source>
        <dbReference type="ARBA" id="ARBA00023242"/>
    </source>
</evidence>
<dbReference type="GO" id="GO:0042393">
    <property type="term" value="F:histone binding"/>
    <property type="evidence" value="ECO:0007669"/>
    <property type="project" value="TreeGrafter"/>
</dbReference>
<keyword evidence="3" id="KW-0539">Nucleus</keyword>
<organism evidence="6 7">
    <name type="scientific">Ailuropoda melanoleuca</name>
    <name type="common">Giant panda</name>
    <dbReference type="NCBI Taxonomy" id="9646"/>
    <lineage>
        <taxon>Eukaryota</taxon>
        <taxon>Metazoa</taxon>
        <taxon>Chordata</taxon>
        <taxon>Craniata</taxon>
        <taxon>Vertebrata</taxon>
        <taxon>Euteleostomi</taxon>
        <taxon>Mammalia</taxon>
        <taxon>Eutheria</taxon>
        <taxon>Laurasiatheria</taxon>
        <taxon>Carnivora</taxon>
        <taxon>Caniformia</taxon>
        <taxon>Ursidae</taxon>
        <taxon>Ailuropoda</taxon>
    </lineage>
</organism>
<proteinExistence type="inferred from homology"/>
<evidence type="ECO:0000256" key="1">
    <source>
        <dbReference type="ARBA" id="ARBA00004123"/>
    </source>
</evidence>
<comment type="subcellular location">
    <subcellularLocation>
        <location evidence="1">Nucleus</location>
    </subcellularLocation>
</comment>
<dbReference type="GO" id="GO:0005654">
    <property type="term" value="C:nucleoplasm"/>
    <property type="evidence" value="ECO:0007669"/>
    <property type="project" value="TreeGrafter"/>
</dbReference>
<dbReference type="GO" id="GO:0003682">
    <property type="term" value="F:chromatin binding"/>
    <property type="evidence" value="ECO:0007669"/>
    <property type="project" value="TreeGrafter"/>
</dbReference>
<dbReference type="eggNOG" id="ENOG502S1E6">
    <property type="taxonomic scope" value="Eukaryota"/>
</dbReference>
<dbReference type="Ensembl" id="ENSAMET00000021229.2">
    <property type="protein sequence ID" value="ENSAMEP00000020460.2"/>
    <property type="gene ID" value="ENSAMEG00000019414.2"/>
</dbReference>
<dbReference type="AlphaFoldDB" id="G1MM71"/>
<evidence type="ECO:0000313" key="7">
    <source>
        <dbReference type="Proteomes" id="UP000008912"/>
    </source>
</evidence>